<dbReference type="InterPro" id="IPR053134">
    <property type="entry name" value="RNA-dir_DNA_polymerase"/>
</dbReference>
<dbReference type="InterPro" id="IPR043128">
    <property type="entry name" value="Rev_trsase/Diguanyl_cyclase"/>
</dbReference>
<accession>A0A1S4DI28</accession>
<feature type="domain" description="Reverse transcriptase" evidence="1">
    <location>
        <begin position="208"/>
        <end position="278"/>
    </location>
</feature>
<dbReference type="STRING" id="4097.A0A1S4DI28"/>
<protein>
    <recommendedName>
        <fullName evidence="1">Reverse transcriptase domain-containing protein</fullName>
    </recommendedName>
</protein>
<dbReference type="Gene3D" id="3.10.10.10">
    <property type="entry name" value="HIV Type 1 Reverse Transcriptase, subunit A, domain 1"/>
    <property type="match status" value="1"/>
</dbReference>
<dbReference type="PANTHER" id="PTHR24559:SF431">
    <property type="entry name" value="RNA-DIRECTED DNA POLYMERASE HOMOLOG"/>
    <property type="match status" value="1"/>
</dbReference>
<dbReference type="RefSeq" id="XP_016513051.1">
    <property type="nucleotide sequence ID" value="XM_016657565.1"/>
</dbReference>
<proteinExistence type="predicted"/>
<name>A0A1S4DI28_TOBAC</name>
<evidence type="ECO:0000313" key="2">
    <source>
        <dbReference type="RefSeq" id="XP_016513051.1"/>
    </source>
</evidence>
<organism evidence="2">
    <name type="scientific">Nicotiana tabacum</name>
    <name type="common">Common tobacco</name>
    <dbReference type="NCBI Taxonomy" id="4097"/>
    <lineage>
        <taxon>Eukaryota</taxon>
        <taxon>Viridiplantae</taxon>
        <taxon>Streptophyta</taxon>
        <taxon>Embryophyta</taxon>
        <taxon>Tracheophyta</taxon>
        <taxon>Spermatophyta</taxon>
        <taxon>Magnoliopsida</taxon>
        <taxon>eudicotyledons</taxon>
        <taxon>Gunneridae</taxon>
        <taxon>Pentapetalae</taxon>
        <taxon>asterids</taxon>
        <taxon>lamiids</taxon>
        <taxon>Solanales</taxon>
        <taxon>Solanaceae</taxon>
        <taxon>Nicotianoideae</taxon>
        <taxon>Nicotianeae</taxon>
        <taxon>Nicotiana</taxon>
    </lineage>
</organism>
<dbReference type="PANTHER" id="PTHR24559">
    <property type="entry name" value="TRANSPOSON TY3-I GAG-POL POLYPROTEIN"/>
    <property type="match status" value="1"/>
</dbReference>
<dbReference type="InterPro" id="IPR043502">
    <property type="entry name" value="DNA/RNA_pol_sf"/>
</dbReference>
<dbReference type="OrthoDB" id="1306287at2759"/>
<evidence type="ECO:0000259" key="1">
    <source>
        <dbReference type="Pfam" id="PF00078"/>
    </source>
</evidence>
<dbReference type="AlphaFoldDB" id="A0A1S4DI28"/>
<dbReference type="KEGG" id="nta:107830051"/>
<dbReference type="PaxDb" id="4097-A0A1S4DI28"/>
<sequence>MRLEDKIISRCIILTGFKYAVEKTSGEIVLTVLAGGVTLETMFHFIDQDTAYNAIIGCPWIHSMRAVPSSLYQIIKSPTPWIDIIKDPNIVEAAESTIEDLDPVQLDENDSTKKAYIGHNLLELGKFHKFLADSADLFAFSHSDMPGITRDITTHKLNVALYPSLQQIRRKFNAAINEAVSEEVDKLLTNGSIRESKYPQWVANVVMVKKKNGKWRMCVDFTNLNKACPKDSFPLPHIDQFIDATAGHELLRFLDAYSSYNQILMEEQDQEKTTFITH</sequence>
<gene>
    <name evidence="2" type="primary">LOC107830051</name>
</gene>
<dbReference type="Gene3D" id="3.30.70.270">
    <property type="match status" value="1"/>
</dbReference>
<dbReference type="Pfam" id="PF00078">
    <property type="entry name" value="RVT_1"/>
    <property type="match status" value="1"/>
</dbReference>
<dbReference type="InterPro" id="IPR000477">
    <property type="entry name" value="RT_dom"/>
</dbReference>
<dbReference type="SUPFAM" id="SSF56672">
    <property type="entry name" value="DNA/RNA polymerases"/>
    <property type="match status" value="1"/>
</dbReference>
<dbReference type="OMA" id="MRINKSW"/>
<dbReference type="CDD" id="cd01647">
    <property type="entry name" value="RT_LTR"/>
    <property type="match status" value="1"/>
</dbReference>
<reference evidence="2" key="1">
    <citation type="submission" date="2025-08" db="UniProtKB">
        <authorList>
            <consortium name="RefSeq"/>
        </authorList>
    </citation>
    <scope>IDENTIFICATION</scope>
</reference>